<dbReference type="EMBL" id="BJUN01000001">
    <property type="protein sequence ID" value="GEK57241.1"/>
    <property type="molecule type" value="Genomic_DNA"/>
</dbReference>
<dbReference type="STRING" id="1371.GCA_900166605_02289"/>
<gene>
    <name evidence="2" type="ORF">MHA01_01460</name>
</gene>
<proteinExistence type="predicted"/>
<dbReference type="InterPro" id="IPR000032">
    <property type="entry name" value="HPr-like"/>
</dbReference>
<dbReference type="OrthoDB" id="2891259at2"/>
<reference evidence="2 3" key="1">
    <citation type="submission" date="2019-07" db="EMBL/GenBank/DDBJ databases">
        <title>Whole genome shotgun sequence of Marinococcus halophilus NBRC 102359.</title>
        <authorList>
            <person name="Hosoyama A."/>
            <person name="Uohara A."/>
            <person name="Ohji S."/>
            <person name="Ichikawa N."/>
        </authorList>
    </citation>
    <scope>NUCLEOTIDE SEQUENCE [LARGE SCALE GENOMIC DNA]</scope>
    <source>
        <strain evidence="2 3">NBRC 102359</strain>
    </source>
</reference>
<evidence type="ECO:0000313" key="2">
    <source>
        <dbReference type="EMBL" id="GEK57241.1"/>
    </source>
</evidence>
<dbReference type="Proteomes" id="UP000321051">
    <property type="component" value="Unassembled WGS sequence"/>
</dbReference>
<keyword evidence="3" id="KW-1185">Reference proteome</keyword>
<name>A0A510Y322_MARHA</name>
<accession>A0A510Y322</accession>
<dbReference type="AlphaFoldDB" id="A0A510Y322"/>
<dbReference type="SUPFAM" id="SSF55594">
    <property type="entry name" value="HPr-like"/>
    <property type="match status" value="1"/>
</dbReference>
<evidence type="ECO:0000259" key="1">
    <source>
        <dbReference type="Pfam" id="PF00381"/>
    </source>
</evidence>
<evidence type="ECO:0000313" key="3">
    <source>
        <dbReference type="Proteomes" id="UP000321051"/>
    </source>
</evidence>
<dbReference type="InterPro" id="IPR035895">
    <property type="entry name" value="HPr-like_sf"/>
</dbReference>
<organism evidence="2 3">
    <name type="scientific">Marinococcus halophilus</name>
    <dbReference type="NCBI Taxonomy" id="1371"/>
    <lineage>
        <taxon>Bacteria</taxon>
        <taxon>Bacillati</taxon>
        <taxon>Bacillota</taxon>
        <taxon>Bacilli</taxon>
        <taxon>Bacillales</taxon>
        <taxon>Bacillaceae</taxon>
        <taxon>Marinococcus</taxon>
    </lineage>
</organism>
<dbReference type="Gene3D" id="3.30.1340.10">
    <property type="entry name" value="HPr-like"/>
    <property type="match status" value="1"/>
</dbReference>
<dbReference type="Pfam" id="PF00381">
    <property type="entry name" value="PTS-HPr"/>
    <property type="match status" value="1"/>
</dbReference>
<comment type="caution">
    <text evidence="2">The sequence shown here is derived from an EMBL/GenBank/DDBJ whole genome shotgun (WGS) entry which is preliminary data.</text>
</comment>
<feature type="domain" description="HPr" evidence="1">
    <location>
        <begin position="10"/>
        <end position="81"/>
    </location>
</feature>
<sequence>MHSMERVETFVLTRGLNASQVLSFVHELETFKADVFFEKRRTSANGKSVLGMMSLFTSIRLGDKVELKVYGEEKDAVAAVAAGYLGEAAEYENNNGYWEDEAAEHVERAMAGCMTHWNPNVRNIARSYLKTTRS</sequence>
<protein>
    <recommendedName>
        <fullName evidence="1">HPr domain-containing protein</fullName>
    </recommendedName>
</protein>